<reference evidence="1 2" key="2">
    <citation type="journal article" date="2001" name="Nature">
        <title>The DNA sequence and comparative analysis of human chromosome 20.</title>
        <authorList>
            <person name="Deloukas P."/>
            <person name="Matthews L.H."/>
            <person name="Ashurst J."/>
            <person name="Burton J."/>
            <person name="Gilbert J.G."/>
            <person name="Jones M."/>
            <person name="Stavrides G."/>
            <person name="Almeida J.P."/>
            <person name="Babbage A.K."/>
            <person name="Bagguley C.L."/>
            <person name="Bailey J."/>
            <person name="Barlow K.F."/>
            <person name="Bates K.N."/>
            <person name="Beard L.M."/>
            <person name="Beare D.M."/>
            <person name="Beasley O.P."/>
            <person name="Bird C.P."/>
            <person name="Blakey S.E."/>
            <person name="Bridgeman A.M."/>
            <person name="Brown A.J."/>
            <person name="Buck D."/>
            <person name="Burrill W."/>
            <person name="Butler A.P."/>
            <person name="Carder C."/>
            <person name="Carter N.P."/>
            <person name="Chapman J.C."/>
            <person name="Clamp M."/>
            <person name="Clark G."/>
            <person name="Clark L.N."/>
            <person name="Clark S.Y."/>
            <person name="Clee C.M."/>
            <person name="Clegg S."/>
            <person name="Cobley V.E."/>
            <person name="Collier R.E."/>
            <person name="Connor R."/>
            <person name="Corby N.R."/>
            <person name="Coulson A."/>
            <person name="Coville G.J."/>
            <person name="Deadman R."/>
            <person name="Dhami P."/>
            <person name="Dunn M."/>
            <person name="Ellington A.G."/>
            <person name="Frankland J.A."/>
            <person name="Fraser A."/>
            <person name="French L."/>
            <person name="Garner P."/>
            <person name="Grafham D.V."/>
            <person name="Griffiths C."/>
            <person name="Griffiths M.N."/>
            <person name="Gwilliam R."/>
            <person name="Hall R.E."/>
            <person name="Hammond S."/>
            <person name="Harley J.L."/>
            <person name="Heath P.D."/>
            <person name="Ho S."/>
            <person name="Holden J.L."/>
            <person name="Howden P.J."/>
            <person name="Huckle E."/>
            <person name="Hunt A.R."/>
            <person name="Hunt S.E."/>
            <person name="Jekosch K."/>
            <person name="Johnson C.M."/>
            <person name="Johnson D."/>
            <person name="Kay M.P."/>
            <person name="Kimberley A.M."/>
            <person name="King A."/>
            <person name="Knights A."/>
            <person name="Laird G.K."/>
            <person name="Lawlor S."/>
            <person name="Lehvaslaiho M.H."/>
            <person name="Leversha M."/>
            <person name="Lloyd C."/>
            <person name="Lloyd D.M."/>
            <person name="Lovell J.D."/>
            <person name="Marsh V.L."/>
            <person name="Martin S.L."/>
            <person name="McConnachie L.J."/>
            <person name="McLay K."/>
            <person name="McMurray A.A."/>
            <person name="Milne S."/>
            <person name="Mistry D."/>
            <person name="Moore M.J."/>
            <person name="Mullikin J.C."/>
            <person name="Nickerson T."/>
            <person name="Oliver K."/>
            <person name="Parker A."/>
            <person name="Patel R."/>
            <person name="Pearce T.A."/>
            <person name="Peck A.I."/>
            <person name="Phillimore B.J."/>
            <person name="Prathalingam S.R."/>
            <person name="Plumb R.W."/>
            <person name="Ramsay H."/>
            <person name="Rice C.M."/>
            <person name="Ross M.T."/>
            <person name="Scott C.E."/>
            <person name="Sehra H.K."/>
            <person name="Shownkeen R."/>
            <person name="Sims S."/>
            <person name="Skuce C.D."/>
            <person name="Smith M.L."/>
            <person name="Soderlund C."/>
            <person name="Steward C.A."/>
            <person name="Sulston J.E."/>
            <person name="Swann M."/>
            <person name="Sycamore N."/>
            <person name="Taylor R."/>
            <person name="Tee L."/>
            <person name="Thomas D.W."/>
            <person name="Thorpe A."/>
            <person name="Tracey A."/>
            <person name="Tromans A.C."/>
            <person name="Vaudin M."/>
            <person name="Wall M."/>
            <person name="Wallis J.M."/>
            <person name="Whitehead S.L."/>
            <person name="Whittaker P."/>
            <person name="Willey D.L."/>
            <person name="Williams L."/>
            <person name="Williams S.A."/>
            <person name="Wilming L."/>
            <person name="Wray P.W."/>
            <person name="Hubbard T."/>
            <person name="Durbin R.M."/>
            <person name="Bentley D.R."/>
            <person name="Beck S."/>
            <person name="Rogers J."/>
        </authorList>
    </citation>
    <scope>NUCLEOTIDE SEQUENCE [LARGE SCALE GENOMIC DNA]</scope>
</reference>
<dbReference type="AlphaFoldDB" id="F8WAM1"/>
<evidence type="ECO:0000313" key="2">
    <source>
        <dbReference type="Proteomes" id="UP000005640"/>
    </source>
</evidence>
<dbReference type="EMBL" id="AL121753">
    <property type="status" value="NOT_ANNOTATED_CDS"/>
    <property type="molecule type" value="Genomic_DNA"/>
</dbReference>
<protein>
    <submittedName>
        <fullName evidence="1">Ubiquinol-cytochrome c reductase complex assembly factor 1</fullName>
    </submittedName>
</protein>
<dbReference type="ChiTaRS" id="UQCC1">
    <property type="organism name" value="human"/>
</dbReference>
<dbReference type="Ensembl" id="ENST00000374394.7">
    <property type="protein sequence ID" value="ENSP00000363515.3"/>
    <property type="gene ID" value="ENSG00000101019.23"/>
</dbReference>
<dbReference type="Proteomes" id="UP000005640">
    <property type="component" value="Chromosome 20"/>
</dbReference>
<dbReference type="OrthoDB" id="4007at2759"/>
<reference evidence="1" key="4">
    <citation type="submission" date="2025-08" db="UniProtKB">
        <authorList>
            <consortium name="Ensembl"/>
        </authorList>
    </citation>
    <scope>IDENTIFICATION</scope>
</reference>
<gene>
    <name evidence="1" type="primary">UQCC1</name>
</gene>
<dbReference type="HGNC" id="HGNC:15891">
    <property type="gene designation" value="UQCC1"/>
</dbReference>
<dbReference type="HOGENOM" id="CLU_3425058_0_0_1"/>
<reference evidence="1" key="5">
    <citation type="submission" date="2025-09" db="UniProtKB">
        <authorList>
            <consortium name="Ensembl"/>
        </authorList>
    </citation>
    <scope>IDENTIFICATION</scope>
</reference>
<dbReference type="Bgee" id="ENSG00000101019">
    <property type="expression patterns" value="Expressed in gastrocnemius and 188 other cell types or tissues"/>
</dbReference>
<evidence type="ECO:0000313" key="1">
    <source>
        <dbReference type="Ensembl" id="ENSP00000363515.3"/>
    </source>
</evidence>
<dbReference type="GeneTree" id="ENSGT00390000018118"/>
<dbReference type="Ensembl" id="ENST00000374394.7">
    <property type="protein sequence ID" value="ENSP00000363515.3"/>
    <property type="gene ID" value="ENSG00000101019.22"/>
</dbReference>
<name>F8WAM1_HUMAN</name>
<dbReference type="EMBL" id="AL121752">
    <property type="status" value="NOT_ANNOTATED_CDS"/>
    <property type="molecule type" value="Genomic_DNA"/>
</dbReference>
<dbReference type="VEuPathDB" id="HostDB:ENSG00000101019"/>
<dbReference type="OpenTargets" id="ENSG00000101019"/>
<accession>F8WAM1</accession>
<dbReference type="UCSC" id="uc061wlu.1">
    <property type="organism name" value="human"/>
</dbReference>
<dbReference type="ExpressionAtlas" id="F8WAM1">
    <property type="expression patterns" value="baseline and differential"/>
</dbReference>
<keyword evidence="2" id="KW-1185">Reference proteome</keyword>
<proteinExistence type="predicted"/>
<reference evidence="1 2" key="3">
    <citation type="journal article" date="2004" name="Nature">
        <title>Finishing the euchromatic sequence of the human genome.</title>
        <authorList>
            <consortium name="International Human Genome Sequencing Consortium"/>
        </authorList>
    </citation>
    <scope>NUCLEOTIDE SEQUENCE [LARGE SCALE GENOMIC DNA]</scope>
</reference>
<organism evidence="1 2">
    <name type="scientific">Homo sapiens</name>
    <name type="common">Human</name>
    <dbReference type="NCBI Taxonomy" id="9606"/>
    <lineage>
        <taxon>Eukaryota</taxon>
        <taxon>Metazoa</taxon>
        <taxon>Chordata</taxon>
        <taxon>Craniata</taxon>
        <taxon>Vertebrata</taxon>
        <taxon>Euteleostomi</taxon>
        <taxon>Mammalia</taxon>
        <taxon>Eutheria</taxon>
        <taxon>Euarchontoglires</taxon>
        <taxon>Primates</taxon>
        <taxon>Haplorrhini</taxon>
        <taxon>Catarrhini</taxon>
        <taxon>Hominidae</taxon>
        <taxon>Homo</taxon>
    </lineage>
</organism>
<sequence>MALLVRVLTEFCSCCASWSAMA</sequence>
<dbReference type="EMBL" id="FO393401">
    <property type="status" value="NOT_ANNOTATED_CDS"/>
    <property type="molecule type" value="Genomic_DNA"/>
</dbReference>
<reference evidence="1 2" key="1">
    <citation type="journal article" date="2001" name="Nature">
        <title>Initial sequencing and analysis of the human genome.</title>
        <authorList>
            <consortium name="International Human Genome Sequencing Consortium"/>
            <person name="Lander E.S."/>
            <person name="Linton L.M."/>
            <person name="Birren B."/>
            <person name="Nusbaum C."/>
            <person name="Zody M.C."/>
            <person name="Baldwin J."/>
            <person name="Devon K."/>
            <person name="Dewar K."/>
            <person name="Doyle M."/>
            <person name="FitzHugh W."/>
            <person name="Funke R."/>
            <person name="Gage D."/>
            <person name="Harris K."/>
            <person name="Heaford A."/>
            <person name="Howland J."/>
            <person name="Kann L."/>
            <person name="Lehoczky J."/>
            <person name="LeVine R."/>
            <person name="McEwan P."/>
            <person name="McKernan K."/>
            <person name="Meldrim J."/>
            <person name="Mesirov J.P."/>
            <person name="Miranda C."/>
            <person name="Morris W."/>
            <person name="Naylor J."/>
            <person name="Raymond C."/>
            <person name="Rosetti M."/>
            <person name="Santos R."/>
            <person name="Sheridan A."/>
            <person name="Sougnez C."/>
            <person name="Stange-Thomann N."/>
            <person name="Stojanovic N."/>
            <person name="Subramanian A."/>
            <person name="Wyman D."/>
            <person name="Rogers J."/>
            <person name="Sulston J."/>
            <person name="Ainscough R."/>
            <person name="Beck S."/>
            <person name="Bentley D."/>
            <person name="Burton J."/>
            <person name="Clee C."/>
            <person name="Carter N."/>
            <person name="Coulson A."/>
            <person name="Deadman R."/>
            <person name="Deloukas P."/>
            <person name="Dunham A."/>
            <person name="Dunham I."/>
            <person name="Durbin R."/>
            <person name="French L."/>
            <person name="Grafham D."/>
            <person name="Gregory S."/>
            <person name="Hubbard T."/>
            <person name="Humphray S."/>
            <person name="Hunt A."/>
            <person name="Jones M."/>
            <person name="Lloyd C."/>
            <person name="McMurray A."/>
            <person name="Matthews L."/>
            <person name="Mercer S."/>
            <person name="Milne S."/>
            <person name="Mullikin J.C."/>
            <person name="Mungall A."/>
            <person name="Plumb R."/>
            <person name="Ross M."/>
            <person name="Shownkeen R."/>
            <person name="Sims S."/>
            <person name="Waterston R.H."/>
            <person name="Wilson R.K."/>
            <person name="Hillier L.W."/>
            <person name="McPherson J.D."/>
            <person name="Marra M.A."/>
            <person name="Mardis E.R."/>
            <person name="Fulton L.A."/>
            <person name="Chinwalla A.T."/>
            <person name="Pepin K.H."/>
            <person name="Gish W.R."/>
            <person name="Chissoe S.L."/>
            <person name="Wendl M.C."/>
            <person name="Delehaunty K.D."/>
            <person name="Miner T.L."/>
            <person name="Delehaunty A."/>
            <person name="Kramer J.B."/>
            <person name="Cook L.L."/>
            <person name="Fulton R.S."/>
            <person name="Johnson D.L."/>
            <person name="Minx P.J."/>
            <person name="Clifton S.W."/>
            <person name="Hawkins T."/>
            <person name="Branscomb E."/>
            <person name="Predki P."/>
            <person name="Richardson P."/>
            <person name="Wenning S."/>
            <person name="Slezak T."/>
            <person name="Doggett N."/>
            <person name="Cheng J.F."/>
            <person name="Olsen A."/>
            <person name="Lucas S."/>
            <person name="Elkin C."/>
            <person name="Uberbacher E."/>
            <person name="Frazier M."/>
            <person name="Gibbs R.A."/>
            <person name="Muzny D.M."/>
            <person name="Scherer S.E."/>
            <person name="Bouck J.B."/>
            <person name="Sodergren E.J."/>
            <person name="Worley K.C."/>
            <person name="Rives C.M."/>
            <person name="Gorrell J.H."/>
            <person name="Metzker M.L."/>
            <person name="Naylor S.L."/>
            <person name="Kucherlapati R.S."/>
            <person name="Nelson D.L."/>
            <person name="Weinstock G.M."/>
            <person name="Sakaki Y."/>
            <person name="Fujiyama A."/>
            <person name="Hattori M."/>
            <person name="Yada T."/>
            <person name="Toyoda A."/>
            <person name="Itoh T."/>
            <person name="Kawagoe C."/>
            <person name="Watanabe H."/>
            <person name="Totoki Y."/>
            <person name="Taylor T."/>
            <person name="Weissenbach J."/>
            <person name="Heilig R."/>
            <person name="Saurin W."/>
            <person name="Artiguenave F."/>
            <person name="Brottier P."/>
            <person name="Bruls T."/>
            <person name="Pelletier E."/>
            <person name="Robert C."/>
            <person name="Wincker P."/>
            <person name="Smith D.R."/>
            <person name="Doucette-Stamm L."/>
            <person name="Rubenfield M."/>
            <person name="Weinstock K."/>
            <person name="Lee H.M."/>
            <person name="Dubois J."/>
            <person name="Rosenthal A."/>
            <person name="Platzer M."/>
            <person name="Nyakatura G."/>
            <person name="Taudien S."/>
            <person name="Rump A."/>
            <person name="Yang H."/>
            <person name="Yu J."/>
            <person name="Wang J."/>
            <person name="Huang G."/>
            <person name="Gu J."/>
            <person name="Hood L."/>
            <person name="Rowen L."/>
            <person name="Madan A."/>
            <person name="Qin S."/>
            <person name="Davis R.W."/>
            <person name="Federspiel N.A."/>
            <person name="Abola A.P."/>
            <person name="Proctor M.J."/>
            <person name="Myers R.M."/>
            <person name="Schmutz J."/>
            <person name="Dickson M."/>
            <person name="Grimwood J."/>
            <person name="Cox D.R."/>
            <person name="Olson M.V."/>
            <person name="Kaul R."/>
            <person name="Raymond C."/>
            <person name="Shimizu N."/>
            <person name="Kawasaki K."/>
            <person name="Minoshima S."/>
            <person name="Evans G.A."/>
            <person name="Athanasiou M."/>
            <person name="Schultz R."/>
            <person name="Roe B.A."/>
            <person name="Chen F."/>
            <person name="Pan H."/>
            <person name="Ramser J."/>
            <person name="Lehrach H."/>
            <person name="Reinhardt R."/>
            <person name="McCombie W.R."/>
            <person name="de la Bastide M."/>
            <person name="Dedhia N."/>
            <person name="Blocker H."/>
            <person name="Hornischer K."/>
            <person name="Nordsiek G."/>
            <person name="Agarwala R."/>
            <person name="Aravind L."/>
            <person name="Bailey J.A."/>
            <person name="Bateman A."/>
            <person name="Batzoglou S."/>
            <person name="Birney E."/>
            <person name="Bork P."/>
            <person name="Brown D.G."/>
            <person name="Burge C.B."/>
            <person name="Cerutti L."/>
            <person name="Chen H.C."/>
            <person name="Church D."/>
            <person name="Clamp M."/>
            <person name="Copley R.R."/>
            <person name="Doerks T."/>
            <person name="Eddy S.R."/>
            <person name="Eichler E.E."/>
            <person name="Furey T.S."/>
            <person name="Galagan J."/>
            <person name="Gilbert J.G."/>
            <person name="Harmon C."/>
            <person name="Hayashizaki Y."/>
            <person name="Haussler D."/>
            <person name="Hermjakob H."/>
            <person name="Hokamp K."/>
            <person name="Jang W."/>
            <person name="Johnson L.S."/>
            <person name="Jones T.A."/>
            <person name="Kasif S."/>
            <person name="Kaspryzk A."/>
            <person name="Kennedy S."/>
            <person name="Kent W.J."/>
            <person name="Kitts P."/>
            <person name="Koonin E.V."/>
            <person name="Korf I."/>
            <person name="Kulp D."/>
            <person name="Lancet D."/>
            <person name="Lowe T.M."/>
            <person name="McLysaght A."/>
            <person name="Mikkelsen T."/>
            <person name="Moran J.V."/>
            <person name="Mulder N."/>
            <person name="Pollara V.J."/>
            <person name="Ponting C.P."/>
            <person name="Schuler G."/>
            <person name="Schultz J."/>
            <person name="Slater G."/>
            <person name="Smit A.F."/>
            <person name="Stupka E."/>
            <person name="Szustakowski J."/>
            <person name="Thierry-Mieg D."/>
            <person name="Thierry-Mieg J."/>
            <person name="Wagner L."/>
            <person name="Wallis J."/>
            <person name="Wheeler R."/>
            <person name="Williams A."/>
            <person name="Wolf Y.I."/>
            <person name="Wolfe K.H."/>
            <person name="Yang S.P."/>
            <person name="Yeh R.F."/>
            <person name="Collins F."/>
            <person name="Guyer M.S."/>
            <person name="Peterson J."/>
            <person name="Felsenfeld A."/>
            <person name="Wetterstrand K.A."/>
            <person name="Patrinos A."/>
            <person name="Morgan M.J."/>
            <person name="de Jong P."/>
            <person name="Catanese J.J."/>
            <person name="Osoegawa K."/>
            <person name="Shizuya H."/>
            <person name="Choi S."/>
            <person name="Chen Y.J."/>
        </authorList>
    </citation>
    <scope>NUCLEOTIDE SEQUENCE [LARGE SCALE GENOMIC DNA]</scope>
</reference>